<comment type="caution">
    <text evidence="5">The sequence shown here is derived from an EMBL/GenBank/DDBJ whole genome shotgun (WGS) entry which is preliminary data.</text>
</comment>
<protein>
    <recommendedName>
        <fullName evidence="7">BlaI/MecI/CopY family transcriptional regulator</fullName>
    </recommendedName>
</protein>
<keyword evidence="6" id="KW-1185">Reference proteome</keyword>
<dbReference type="GO" id="GO:0045892">
    <property type="term" value="P:negative regulation of DNA-templated transcription"/>
    <property type="evidence" value="ECO:0007669"/>
    <property type="project" value="InterPro"/>
</dbReference>
<dbReference type="GO" id="GO:0003677">
    <property type="term" value="F:DNA binding"/>
    <property type="evidence" value="ECO:0007669"/>
    <property type="project" value="UniProtKB-KW"/>
</dbReference>
<organism evidence="5 6">
    <name type="scientific">Marinibactrum halimedae</name>
    <dbReference type="NCBI Taxonomy" id="1444977"/>
    <lineage>
        <taxon>Bacteria</taxon>
        <taxon>Pseudomonadati</taxon>
        <taxon>Pseudomonadota</taxon>
        <taxon>Gammaproteobacteria</taxon>
        <taxon>Cellvibrionales</taxon>
        <taxon>Cellvibrionaceae</taxon>
        <taxon>Marinibactrum</taxon>
    </lineage>
</organism>
<evidence type="ECO:0000256" key="1">
    <source>
        <dbReference type="ARBA" id="ARBA00011046"/>
    </source>
</evidence>
<dbReference type="InterPro" id="IPR036388">
    <property type="entry name" value="WH-like_DNA-bd_sf"/>
</dbReference>
<dbReference type="RefSeq" id="WP_232592932.1">
    <property type="nucleotide sequence ID" value="NZ_BSPD01000065.1"/>
</dbReference>
<gene>
    <name evidence="5" type="ORF">GCM10007877_27500</name>
</gene>
<dbReference type="Gene3D" id="1.10.10.10">
    <property type="entry name" value="Winged helix-like DNA-binding domain superfamily/Winged helix DNA-binding domain"/>
    <property type="match status" value="1"/>
</dbReference>
<reference evidence="5 6" key="1">
    <citation type="journal article" date="2014" name="Int. J. Syst. Evol. Microbiol.">
        <title>Complete genome sequence of Corynebacterium casei LMG S-19264T (=DSM 44701T), isolated from a smear-ripened cheese.</title>
        <authorList>
            <consortium name="US DOE Joint Genome Institute (JGI-PGF)"/>
            <person name="Walter F."/>
            <person name="Albersmeier A."/>
            <person name="Kalinowski J."/>
            <person name="Ruckert C."/>
        </authorList>
    </citation>
    <scope>NUCLEOTIDE SEQUENCE [LARGE SCALE GENOMIC DNA]</scope>
    <source>
        <strain evidence="5 6">NBRC 110095</strain>
    </source>
</reference>
<dbReference type="Pfam" id="PF03965">
    <property type="entry name" value="Penicillinase_R"/>
    <property type="match status" value="1"/>
</dbReference>
<evidence type="ECO:0008006" key="7">
    <source>
        <dbReference type="Google" id="ProtNLM"/>
    </source>
</evidence>
<dbReference type="EMBL" id="BSPD01000065">
    <property type="protein sequence ID" value="GLS27031.1"/>
    <property type="molecule type" value="Genomic_DNA"/>
</dbReference>
<proteinExistence type="inferred from homology"/>
<dbReference type="SUPFAM" id="SSF46785">
    <property type="entry name" value="Winged helix' DNA-binding domain"/>
    <property type="match status" value="1"/>
</dbReference>
<dbReference type="AlphaFoldDB" id="A0AA37T730"/>
<sequence length="134" mass="15040">MTVKTSRRERQILDVLYELGEGSAHDVRDAMDDPPSYSSVRALLARMIEKELITHRSEGNRYIYMPMKKREEASVSALEKLVNTFFQGSPVKAVSALLGSSKQSLSDQELDELEQAIHSIKNNVGPSDRSNKSE</sequence>
<keyword evidence="3" id="KW-0238">DNA-binding</keyword>
<evidence type="ECO:0000313" key="5">
    <source>
        <dbReference type="EMBL" id="GLS27031.1"/>
    </source>
</evidence>
<keyword evidence="4" id="KW-0804">Transcription</keyword>
<evidence type="ECO:0000313" key="6">
    <source>
        <dbReference type="Proteomes" id="UP001156870"/>
    </source>
</evidence>
<evidence type="ECO:0000256" key="3">
    <source>
        <dbReference type="ARBA" id="ARBA00023125"/>
    </source>
</evidence>
<keyword evidence="2" id="KW-0805">Transcription regulation</keyword>
<dbReference type="InterPro" id="IPR005650">
    <property type="entry name" value="BlaI_family"/>
</dbReference>
<name>A0AA37T730_9GAMM</name>
<accession>A0AA37T730</accession>
<dbReference type="Proteomes" id="UP001156870">
    <property type="component" value="Unassembled WGS sequence"/>
</dbReference>
<dbReference type="InterPro" id="IPR036390">
    <property type="entry name" value="WH_DNA-bd_sf"/>
</dbReference>
<evidence type="ECO:0000256" key="2">
    <source>
        <dbReference type="ARBA" id="ARBA00023015"/>
    </source>
</evidence>
<comment type="similarity">
    <text evidence="1">Belongs to the BlaI transcriptional regulatory family.</text>
</comment>
<evidence type="ECO:0000256" key="4">
    <source>
        <dbReference type="ARBA" id="ARBA00023163"/>
    </source>
</evidence>
<dbReference type="PIRSF" id="PIRSF019455">
    <property type="entry name" value="CopR_AtkY"/>
    <property type="match status" value="1"/>
</dbReference>